<dbReference type="Pfam" id="PF19071">
    <property type="entry name" value="DUF5767"/>
    <property type="match status" value="1"/>
</dbReference>
<reference evidence="2" key="1">
    <citation type="journal article" date="2020" name="Nature">
        <title>Giant virus diversity and host interactions through global metagenomics.</title>
        <authorList>
            <person name="Schulz F."/>
            <person name="Roux S."/>
            <person name="Paez-Espino D."/>
            <person name="Jungbluth S."/>
            <person name="Walsh D.A."/>
            <person name="Denef V.J."/>
            <person name="McMahon K.D."/>
            <person name="Konstantinidis K.T."/>
            <person name="Eloe-Fadrosh E.A."/>
            <person name="Kyrpides N.C."/>
            <person name="Woyke T."/>
        </authorList>
    </citation>
    <scope>NUCLEOTIDE SEQUENCE</scope>
    <source>
        <strain evidence="2">GVMAG-M-3300017651-5</strain>
    </source>
</reference>
<feature type="compositionally biased region" description="Polar residues" evidence="1">
    <location>
        <begin position="170"/>
        <end position="183"/>
    </location>
</feature>
<feature type="compositionally biased region" description="Polar residues" evidence="1">
    <location>
        <begin position="125"/>
        <end position="134"/>
    </location>
</feature>
<evidence type="ECO:0000313" key="2">
    <source>
        <dbReference type="EMBL" id="QHS93161.1"/>
    </source>
</evidence>
<feature type="compositionally biased region" description="Polar residues" evidence="1">
    <location>
        <begin position="82"/>
        <end position="95"/>
    </location>
</feature>
<dbReference type="EMBL" id="MN739198">
    <property type="protein sequence ID" value="QHS93161.1"/>
    <property type="molecule type" value="Genomic_DNA"/>
</dbReference>
<feature type="region of interest" description="Disordered" evidence="1">
    <location>
        <begin position="170"/>
        <end position="216"/>
    </location>
</feature>
<evidence type="ECO:0000256" key="1">
    <source>
        <dbReference type="SAM" id="MobiDB-lite"/>
    </source>
</evidence>
<feature type="region of interest" description="Disordered" evidence="1">
    <location>
        <begin position="1"/>
        <end position="107"/>
    </location>
</feature>
<dbReference type="AlphaFoldDB" id="A0A6C0BN26"/>
<feature type="region of interest" description="Disordered" evidence="1">
    <location>
        <begin position="122"/>
        <end position="144"/>
    </location>
</feature>
<feature type="region of interest" description="Disordered" evidence="1">
    <location>
        <begin position="494"/>
        <end position="530"/>
    </location>
</feature>
<feature type="compositionally biased region" description="Low complexity" evidence="1">
    <location>
        <begin position="494"/>
        <end position="515"/>
    </location>
</feature>
<proteinExistence type="predicted"/>
<protein>
    <submittedName>
        <fullName evidence="2">Uncharacterized protein</fullName>
    </submittedName>
</protein>
<sequence length="530" mass="59338">MSVLGSSPRDDTKFIVNGSKVDPEDMISSIGPNRHIDPSHSTASLRRIESPTVRSPNPSEARVISPPNLGSNSVSPRDVGSSVRSPSIEHSQTPGSGVPRSNPVPLMPIVQPMRDLRQSIPRTYITPSSSNQYTPRGRSDNFRDERVIHNQYIPQQRVNQYTPQDRLVRSNHTTHGSSRSQPVSDRYNGYTPRDRDDSSRSAHSARSTEYNSPIAYLTPRQSDRHRIQSVPRRYDVNQKTTSYVKSYDEFMQRMTPDHVPEQPSDGIRVVYKIRRRDLKILNKIRMDKQKIADSFESVGDHIAKHELILKINHYAQLYKTCPIPPVSVDMPLQDLQRVVTTCEINIEATRAAATYSTYLQKAFGIIEFVMTKFMKIDISGYAQDQMKQMEQYTDLLYQFSQKRVSIKAIKKKQEVSPMKVLLYSIGINTGLFILAKLFLPSVAMSLNVVGDVRRGVGGALTGAITGASTGSDLGSIFNQVMPFLGMLGVPQANAQPAPTAPQVNTQVNQPQTNTQGSNDQQPRARRVPSY</sequence>
<dbReference type="InterPro" id="IPR043910">
    <property type="entry name" value="DUF5767"/>
</dbReference>
<accession>A0A6C0BN26</accession>
<name>A0A6C0BN26_9ZZZZ</name>
<organism evidence="2">
    <name type="scientific">viral metagenome</name>
    <dbReference type="NCBI Taxonomy" id="1070528"/>
    <lineage>
        <taxon>unclassified sequences</taxon>
        <taxon>metagenomes</taxon>
        <taxon>organismal metagenomes</taxon>
    </lineage>
</organism>